<protein>
    <submittedName>
        <fullName evidence="1">Uncharacterized protein</fullName>
    </submittedName>
</protein>
<keyword evidence="2" id="KW-1185">Reference proteome</keyword>
<dbReference type="GeneID" id="79177079"/>
<gene>
    <name evidence="1" type="ORF">TOL_2278</name>
</gene>
<reference evidence="1 2" key="1">
    <citation type="journal article" date="2013" name="Genome Announc.">
        <title>Genome Sequence of Thalassolituus oleivorans MIL-1 (DSM 14913T).</title>
        <authorList>
            <person name="Golyshin P.N."/>
            <person name="Werner J."/>
            <person name="Chernikova T.N."/>
            <person name="Tran H."/>
            <person name="Ferrer M."/>
            <person name="Yakimov M.M."/>
            <person name="Teeling H."/>
            <person name="Golyshina O.V."/>
        </authorList>
    </citation>
    <scope>NUCLEOTIDE SEQUENCE [LARGE SCALE GENOMIC DNA]</scope>
    <source>
        <strain evidence="1 2">MIL-1</strain>
    </source>
</reference>
<organism evidence="1 2">
    <name type="scientific">Thalassolituus oleivorans MIL-1</name>
    <dbReference type="NCBI Taxonomy" id="1298593"/>
    <lineage>
        <taxon>Bacteria</taxon>
        <taxon>Pseudomonadati</taxon>
        <taxon>Pseudomonadota</taxon>
        <taxon>Gammaproteobacteria</taxon>
        <taxon>Oceanospirillales</taxon>
        <taxon>Oceanospirillaceae</taxon>
        <taxon>Thalassolituus</taxon>
    </lineage>
</organism>
<dbReference type="InterPro" id="IPR023214">
    <property type="entry name" value="HAD_sf"/>
</dbReference>
<dbReference type="InterPro" id="IPR036412">
    <property type="entry name" value="HAD-like_sf"/>
</dbReference>
<dbReference type="STRING" id="187493.CN03_06880"/>
<evidence type="ECO:0000313" key="2">
    <source>
        <dbReference type="Proteomes" id="UP000011866"/>
    </source>
</evidence>
<dbReference type="eggNOG" id="COG5610">
    <property type="taxonomic scope" value="Bacteria"/>
</dbReference>
<dbReference type="SUPFAM" id="SSF56784">
    <property type="entry name" value="HAD-like"/>
    <property type="match status" value="1"/>
</dbReference>
<dbReference type="EMBL" id="HF680312">
    <property type="protein sequence ID" value="CCU72680.1"/>
    <property type="molecule type" value="Genomic_DNA"/>
</dbReference>
<accession>M5E5C9</accession>
<dbReference type="AlphaFoldDB" id="M5E5C9"/>
<dbReference type="RefSeq" id="WP_015487398.1">
    <property type="nucleotide sequence ID" value="NC_020888.1"/>
</dbReference>
<dbReference type="Gene3D" id="1.10.150.520">
    <property type="match status" value="1"/>
</dbReference>
<evidence type="ECO:0000313" key="1">
    <source>
        <dbReference type="EMBL" id="CCU72680.1"/>
    </source>
</evidence>
<dbReference type="HOGENOM" id="CLU_356763_0_0_6"/>
<dbReference type="Proteomes" id="UP000011866">
    <property type="component" value="Chromosome"/>
</dbReference>
<name>M5E5C9_9GAMM</name>
<sequence>MKHFKSSKSAFEYAELLVADSVVLSFDIFDTLVHRYVSPKIVIDGLCNWLKKVANDRSIALLADPWEARHQAYVEISAGRESKGLDFEVDYIEFCRKWIEICFGSSYSEHLASELQATELDLELSVIYPNKHALEFFNKIKDYGQKIILVSDMYLSTSHVENILKCAGYDLSWFEKIYVSSDSGYLKRTGNLFKFIEKDIDFSGNYIFHFGDNEEADGMSAKTVGWNSNIVQDKEEFEYIRDAQKDVDMNNYDPNFLGLNGYKYSNRKMINDLGEPASLLGPVLTSHLHKCVEHCLEHDIKKIYFLSREGAVLKVIFDNLVKGLHPNSKIESRYFYTSRLASITPNFRNGITLKLLQNCIKNTGTYTVDKILAPFRIHKDILNRCCREYGIPSINSPLPPNFETWDPFLNLIDDIEINKLVTKTGIDQHELFIEYLEDLNFFKDKKIAMVDVGWSGQIQDNIYQSIRFHGDCPEIHGIYLGCKVAAHERQASKSKYYWTMSDESHMGWFGYSTIRSVFIMETLTRAPHATVVGYNKEHGKVVPAFKSEQENSRKIEIESDSLIASYQRNAIKYSENYVSFCKFYNLTSSAPMSFAKICLDQMIRFPSIDFSSKIGKIDNVSDLGSNEVINLSGGNEGFLSFIRSHKFTLWPYAKTSNFNKWVQLTYVALKAYRCADRNIPIPRMPSTNNFGYIIPKDKSPAKLSNIVTNEKFLVNEEYFQLLSLINDSAKDCISLSESYNPSSTVLSYFSFKLTNFLCNLRRKQRYYNDTYRFKVMLKQKNSKNIS</sequence>
<proteinExistence type="predicted"/>
<dbReference type="Gene3D" id="3.40.50.1000">
    <property type="entry name" value="HAD superfamily/HAD-like"/>
    <property type="match status" value="1"/>
</dbReference>
<dbReference type="KEGG" id="tol:TOL_2278"/>